<name>S6EIS8_9CLOT</name>
<proteinExistence type="predicted"/>
<evidence type="ECO:0000313" key="1">
    <source>
        <dbReference type="EMBL" id="SLK14608.1"/>
    </source>
</evidence>
<gene>
    <name evidence="1" type="ORF">CCH01_07210</name>
</gene>
<protein>
    <submittedName>
        <fullName evidence="1">Uncharacterized protein</fullName>
    </submittedName>
</protein>
<dbReference type="Proteomes" id="UP000190476">
    <property type="component" value="Chromosome I"/>
</dbReference>
<keyword evidence="2" id="KW-1185">Reference proteome</keyword>
<dbReference type="EMBL" id="LT799839">
    <property type="protein sequence ID" value="SLK14608.1"/>
    <property type="molecule type" value="Genomic_DNA"/>
</dbReference>
<dbReference type="STRING" id="1351755.CCH01_07210"/>
<sequence length="35" mass="4073">MESDHILDRNSGGRIRLYRINFKKIIGPIKVAFIT</sequence>
<dbReference type="AlphaFoldDB" id="S6EIS8"/>
<reference evidence="2" key="1">
    <citation type="submission" date="2017-03" db="EMBL/GenBank/DDBJ databases">
        <authorList>
            <person name="Falquet L."/>
            <person name="Falquet L."/>
        </authorList>
    </citation>
    <scope>NUCLEOTIDE SEQUENCE [LARGE SCALE GENOMIC DNA]</scope>
</reference>
<evidence type="ECO:0000313" key="2">
    <source>
        <dbReference type="Proteomes" id="UP000190476"/>
    </source>
</evidence>
<accession>S6EIS8</accession>
<organism evidence="1 2">
    <name type="scientific">Clostridium chauvoei JF4335</name>
    <dbReference type="NCBI Taxonomy" id="1351755"/>
    <lineage>
        <taxon>Bacteria</taxon>
        <taxon>Bacillati</taxon>
        <taxon>Bacillota</taxon>
        <taxon>Clostridia</taxon>
        <taxon>Eubacteriales</taxon>
        <taxon>Clostridiaceae</taxon>
        <taxon>Clostridium</taxon>
    </lineage>
</organism>